<dbReference type="InterPro" id="IPR020904">
    <property type="entry name" value="Sc_DH/Rdtase_CS"/>
</dbReference>
<sequence>MKDSLGGVQTVLVLGGGSEIGLATARRLVADRTRTVILAGRDTEALQSGANELRRLGATRVEVMQFDALNRDSHQSFIDECWSTVGDIDLVLFAFGVLGDQDVAEHDSNEALRIIDSNFTGAVSLLIGSSEKLKAQGHGSIVVLSSVAGERSRRSNFVYGASKAGLDAFCQGLGDSLIGTGVHVLIVRPGFVHTKMTEGLDAAPLSTTPEAVAEAIFDGIAKGREIVWVPAALRGVMSGLRHVPRPLFRRLPI</sequence>
<dbReference type="InterPro" id="IPR036291">
    <property type="entry name" value="NAD(P)-bd_dom_sf"/>
</dbReference>
<proteinExistence type="inferred from homology"/>
<keyword evidence="2" id="KW-0560">Oxidoreductase</keyword>
<dbReference type="EMBL" id="CAFAAH010000224">
    <property type="protein sequence ID" value="CAB4806599.1"/>
    <property type="molecule type" value="Genomic_DNA"/>
</dbReference>
<dbReference type="EMBL" id="CAFBLK010000250">
    <property type="protein sequence ID" value="CAB4878094.1"/>
    <property type="molecule type" value="Genomic_DNA"/>
</dbReference>
<reference evidence="3" key="1">
    <citation type="submission" date="2020-05" db="EMBL/GenBank/DDBJ databases">
        <authorList>
            <person name="Chiriac C."/>
            <person name="Salcher M."/>
            <person name="Ghai R."/>
            <person name="Kavagutti S V."/>
        </authorList>
    </citation>
    <scope>NUCLEOTIDE SEQUENCE</scope>
</reference>
<accession>A0A6J6YC92</accession>
<dbReference type="InterPro" id="IPR002347">
    <property type="entry name" value="SDR_fam"/>
</dbReference>
<organism evidence="3">
    <name type="scientific">freshwater metagenome</name>
    <dbReference type="NCBI Taxonomy" id="449393"/>
    <lineage>
        <taxon>unclassified sequences</taxon>
        <taxon>metagenomes</taxon>
        <taxon>ecological metagenomes</taxon>
    </lineage>
</organism>
<comment type="similarity">
    <text evidence="1">Belongs to the short-chain dehydrogenases/reductases (SDR) family.</text>
</comment>
<evidence type="ECO:0000313" key="4">
    <source>
        <dbReference type="EMBL" id="CAB4878094.1"/>
    </source>
</evidence>
<dbReference type="PRINTS" id="PR00081">
    <property type="entry name" value="GDHRDH"/>
</dbReference>
<evidence type="ECO:0000313" key="3">
    <source>
        <dbReference type="EMBL" id="CAB4806599.1"/>
    </source>
</evidence>
<dbReference type="Gene3D" id="3.40.50.720">
    <property type="entry name" value="NAD(P)-binding Rossmann-like Domain"/>
    <property type="match status" value="1"/>
</dbReference>
<dbReference type="PROSITE" id="PS00061">
    <property type="entry name" value="ADH_SHORT"/>
    <property type="match status" value="1"/>
</dbReference>
<protein>
    <submittedName>
        <fullName evidence="3">Unannotated protein</fullName>
    </submittedName>
</protein>
<dbReference type="SUPFAM" id="SSF51735">
    <property type="entry name" value="NAD(P)-binding Rossmann-fold domains"/>
    <property type="match status" value="1"/>
</dbReference>
<name>A0A6J6YC92_9ZZZZ</name>
<evidence type="ECO:0000256" key="2">
    <source>
        <dbReference type="ARBA" id="ARBA00023002"/>
    </source>
</evidence>
<dbReference type="PANTHER" id="PTHR43669">
    <property type="entry name" value="5-KETO-D-GLUCONATE 5-REDUCTASE"/>
    <property type="match status" value="1"/>
</dbReference>
<dbReference type="PANTHER" id="PTHR43669:SF6">
    <property type="entry name" value="DECAPRENYLPHOSPHORYL-2-KETO-BETA-D-ERYTHRO-PENTOSE REDUCTASE"/>
    <property type="match status" value="1"/>
</dbReference>
<gene>
    <name evidence="3" type="ORF">UFOPK2996_01364</name>
    <name evidence="4" type="ORF">UFOPK3317_01269</name>
</gene>
<dbReference type="AlphaFoldDB" id="A0A6J6YC92"/>
<dbReference type="GO" id="GO:0016491">
    <property type="term" value="F:oxidoreductase activity"/>
    <property type="evidence" value="ECO:0007669"/>
    <property type="project" value="UniProtKB-KW"/>
</dbReference>
<dbReference type="Pfam" id="PF00106">
    <property type="entry name" value="adh_short"/>
    <property type="match status" value="1"/>
</dbReference>
<dbReference type="NCBIfam" id="NF005912">
    <property type="entry name" value="PRK07904.1"/>
    <property type="match status" value="1"/>
</dbReference>
<evidence type="ECO:0000256" key="1">
    <source>
        <dbReference type="ARBA" id="ARBA00006484"/>
    </source>
</evidence>